<reference evidence="3" key="1">
    <citation type="submission" date="2020-05" db="EMBL/GenBank/DDBJ databases">
        <authorList>
            <person name="Chiriac C."/>
            <person name="Salcher M."/>
            <person name="Ghai R."/>
            <person name="Kavagutti S V."/>
        </authorList>
    </citation>
    <scope>NUCLEOTIDE SEQUENCE</scope>
</reference>
<protein>
    <submittedName>
        <fullName evidence="3">Unannotated protein</fullName>
    </submittedName>
</protein>
<evidence type="ECO:0000259" key="1">
    <source>
        <dbReference type="Pfam" id="PF21374"/>
    </source>
</evidence>
<organism evidence="3">
    <name type="scientific">freshwater metagenome</name>
    <dbReference type="NCBI Taxonomy" id="449393"/>
    <lineage>
        <taxon>unclassified sequences</taxon>
        <taxon>metagenomes</taxon>
        <taxon>ecological metagenomes</taxon>
    </lineage>
</organism>
<dbReference type="InterPro" id="IPR048510">
    <property type="entry name" value="WsaF_N"/>
</dbReference>
<evidence type="ECO:0000313" key="3">
    <source>
        <dbReference type="EMBL" id="CAB4959895.1"/>
    </source>
</evidence>
<accession>A0A6J7KWE7</accession>
<dbReference type="Gene3D" id="3.40.50.11090">
    <property type="match status" value="1"/>
</dbReference>
<feature type="domain" description="WsaF N-terminal" evidence="1">
    <location>
        <begin position="222"/>
        <end position="363"/>
    </location>
</feature>
<gene>
    <name evidence="3" type="ORF">UFOPK3662_03155</name>
</gene>
<dbReference type="InterPro" id="IPR055050">
    <property type="entry name" value="WsaF_C"/>
</dbReference>
<proteinExistence type="predicted"/>
<dbReference type="Pfam" id="PF21374">
    <property type="entry name" value="WsaF_N"/>
    <property type="match status" value="1"/>
</dbReference>
<dbReference type="Gene3D" id="3.40.50.2000">
    <property type="entry name" value="Glycogen Phosphorylase B"/>
    <property type="match status" value="1"/>
</dbReference>
<evidence type="ECO:0000259" key="2">
    <source>
        <dbReference type="Pfam" id="PF22772"/>
    </source>
</evidence>
<sequence>MLARHVKATGGQDLSDKTSDADLVRASDLFDVEFYLRKNPDVRTSGIDPVLHYLRQGARDGRNPSKEFSTNAYLRRNPDVGEMNPLVHYLRHGKAQGRSLNPAEDDARLVRESGFFDEDYYRHFRPDLPADRDVVKHFIRFGAREGLDPSEKFSTSGYMRQNPDVAKTHWNPLVHYLRHGRAEGRIAPRGALREPYVDALYAERWQAIAPMPVTRLPGGEHRISIVTDSVAPHSLFGGVGTAIILGVQIANRLGNGTLRLVTRTDEPDGQVIALLEEATGIRLDGILELEQVSVDGSQRLQFTDRDIVMTTSWWTTRAVLDSDIPREQVLYLLQEDERMFYAYGDERLLCQETLAEPDLAVVVNTSRLLEHLSGPGGLPHLRESAIALEPAFPTRDASVVPAGSGTAKRNLFFYSRPLNARNLFWRGAQVIARAVEARILDPDEWEFHFVGRGTPDLTLPRDVHVTITEGMGWTDYQDFVASMDAALVLMDTPHPSYPPYDLASVGAAVLTNSHGIKTDLSDISDNIIVAPSTVDGLLEGLRAMVELARDPEKRAANVAADHIHRDWEATLVPVVDWVERRFRTVIGPEGAGEESIVPDVH</sequence>
<dbReference type="EMBL" id="CAFBMW010000034">
    <property type="protein sequence ID" value="CAB4959895.1"/>
    <property type="molecule type" value="Genomic_DNA"/>
</dbReference>
<dbReference type="Pfam" id="PF22772">
    <property type="entry name" value="WsaF_C"/>
    <property type="match status" value="1"/>
</dbReference>
<dbReference type="GO" id="GO:0030247">
    <property type="term" value="F:polysaccharide binding"/>
    <property type="evidence" value="ECO:0007669"/>
    <property type="project" value="InterPro"/>
</dbReference>
<dbReference type="AlphaFoldDB" id="A0A6J7KWE7"/>
<feature type="domain" description="WsaF C-terminal" evidence="2">
    <location>
        <begin position="409"/>
        <end position="541"/>
    </location>
</feature>
<name>A0A6J7KWE7_9ZZZZ</name>